<evidence type="ECO:0000256" key="1">
    <source>
        <dbReference type="SAM" id="MobiDB-lite"/>
    </source>
</evidence>
<sequence length="116" mass="12854">MLCCIQYNVFFFPVDSFAAEEGISDGELEDILSEANETSSRLRPSTLNHSGSGSTRHSERIQTRSNWDPAAPQAITRVPKYLLQASSSNTTENTPSPCPSTSASDETEQRKRRRTT</sequence>
<name>A0AAW0P199_9GOBI</name>
<evidence type="ECO:0000313" key="3">
    <source>
        <dbReference type="Proteomes" id="UP001460270"/>
    </source>
</evidence>
<comment type="caution">
    <text evidence="2">The sequence shown here is derived from an EMBL/GenBank/DDBJ whole genome shotgun (WGS) entry which is preliminary data.</text>
</comment>
<protein>
    <submittedName>
        <fullName evidence="2">Uncharacterized protein</fullName>
    </submittedName>
</protein>
<dbReference type="AlphaFoldDB" id="A0AAW0P199"/>
<organism evidence="2 3">
    <name type="scientific">Mugilogobius chulae</name>
    <name type="common">yellowstripe goby</name>
    <dbReference type="NCBI Taxonomy" id="88201"/>
    <lineage>
        <taxon>Eukaryota</taxon>
        <taxon>Metazoa</taxon>
        <taxon>Chordata</taxon>
        <taxon>Craniata</taxon>
        <taxon>Vertebrata</taxon>
        <taxon>Euteleostomi</taxon>
        <taxon>Actinopterygii</taxon>
        <taxon>Neopterygii</taxon>
        <taxon>Teleostei</taxon>
        <taxon>Neoteleostei</taxon>
        <taxon>Acanthomorphata</taxon>
        <taxon>Gobiaria</taxon>
        <taxon>Gobiiformes</taxon>
        <taxon>Gobioidei</taxon>
        <taxon>Gobiidae</taxon>
        <taxon>Gobionellinae</taxon>
        <taxon>Mugilogobius</taxon>
    </lineage>
</organism>
<feature type="compositionally biased region" description="Low complexity" evidence="1">
    <location>
        <begin position="86"/>
        <end position="102"/>
    </location>
</feature>
<feature type="region of interest" description="Disordered" evidence="1">
    <location>
        <begin position="36"/>
        <end position="116"/>
    </location>
</feature>
<gene>
    <name evidence="2" type="ORF">WMY93_017741</name>
</gene>
<reference evidence="3" key="1">
    <citation type="submission" date="2024-04" db="EMBL/GenBank/DDBJ databases">
        <title>Salinicola lusitanus LLJ914,a marine bacterium isolated from the Okinawa Trough.</title>
        <authorList>
            <person name="Li J."/>
        </authorList>
    </citation>
    <scope>NUCLEOTIDE SEQUENCE [LARGE SCALE GENOMIC DNA]</scope>
</reference>
<proteinExistence type="predicted"/>
<accession>A0AAW0P199</accession>
<evidence type="ECO:0000313" key="2">
    <source>
        <dbReference type="EMBL" id="KAK7905134.1"/>
    </source>
</evidence>
<feature type="compositionally biased region" description="Polar residues" evidence="1">
    <location>
        <begin position="36"/>
        <end position="55"/>
    </location>
</feature>
<dbReference type="EMBL" id="JBBPFD010000012">
    <property type="protein sequence ID" value="KAK7905134.1"/>
    <property type="molecule type" value="Genomic_DNA"/>
</dbReference>
<keyword evidence="3" id="KW-1185">Reference proteome</keyword>
<dbReference type="Proteomes" id="UP001460270">
    <property type="component" value="Unassembled WGS sequence"/>
</dbReference>